<dbReference type="AlphaFoldDB" id="A0A8H4YL05"/>
<evidence type="ECO:0000313" key="2">
    <source>
        <dbReference type="Proteomes" id="UP000573603"/>
    </source>
</evidence>
<dbReference type="EMBL" id="JABEVY010000556">
    <property type="protein sequence ID" value="KAF5229891.1"/>
    <property type="molecule type" value="Genomic_DNA"/>
</dbReference>
<evidence type="ECO:0000313" key="1">
    <source>
        <dbReference type="EMBL" id="KAF5229891.1"/>
    </source>
</evidence>
<name>A0A8H4YL05_9HYPO</name>
<gene>
    <name evidence="1" type="ORF">FANTH_14054</name>
</gene>
<sequence length="113" mass="12894">MSDSSFTALHQVAYFPEYRASSTMANTALILIVQPWYEPEHLNAQIAEDFTVPFLFFGEKFPKELAEERFWVEVSGPKAGQTFSIASLESLSDEERLETPKIQYDEISDIQPV</sequence>
<dbReference type="Proteomes" id="UP000573603">
    <property type="component" value="Unassembled WGS sequence"/>
</dbReference>
<organism evidence="1 2">
    <name type="scientific">Fusarium anthophilum</name>
    <dbReference type="NCBI Taxonomy" id="48485"/>
    <lineage>
        <taxon>Eukaryota</taxon>
        <taxon>Fungi</taxon>
        <taxon>Dikarya</taxon>
        <taxon>Ascomycota</taxon>
        <taxon>Pezizomycotina</taxon>
        <taxon>Sordariomycetes</taxon>
        <taxon>Hypocreomycetidae</taxon>
        <taxon>Hypocreales</taxon>
        <taxon>Nectriaceae</taxon>
        <taxon>Fusarium</taxon>
        <taxon>Fusarium fujikuroi species complex</taxon>
    </lineage>
</organism>
<protein>
    <submittedName>
        <fullName evidence="1">Uncharacterized protein</fullName>
    </submittedName>
</protein>
<comment type="caution">
    <text evidence="1">The sequence shown here is derived from an EMBL/GenBank/DDBJ whole genome shotgun (WGS) entry which is preliminary data.</text>
</comment>
<accession>A0A8H4YL05</accession>
<proteinExistence type="predicted"/>
<reference evidence="1 2" key="1">
    <citation type="journal article" date="2020" name="BMC Genomics">
        <title>Correction to: Identification and distribution of gene clusters required for synthesis of sphingolipid metabolism inhibitors in diverse species of the filamentous fungus Fusarium.</title>
        <authorList>
            <person name="Kim H.S."/>
            <person name="Lohmar J.M."/>
            <person name="Busman M."/>
            <person name="Brown D.W."/>
            <person name="Naumann T.A."/>
            <person name="Divon H.H."/>
            <person name="Lysoe E."/>
            <person name="Uhlig S."/>
            <person name="Proctor R.H."/>
        </authorList>
    </citation>
    <scope>NUCLEOTIDE SEQUENCE [LARGE SCALE GENOMIC DNA]</scope>
    <source>
        <strain evidence="1 2">NRRL 25214</strain>
    </source>
</reference>
<keyword evidence="2" id="KW-1185">Reference proteome</keyword>